<dbReference type="InterPro" id="IPR029058">
    <property type="entry name" value="AB_hydrolase_fold"/>
</dbReference>
<name>A0A1Q9LIB5_9PSEU</name>
<comment type="caution">
    <text evidence="6">The sequence shown here is derived from an EMBL/GenBank/DDBJ whole genome shotgun (WGS) entry which is preliminary data.</text>
</comment>
<dbReference type="InterPro" id="IPR008979">
    <property type="entry name" value="Galactose-bd-like_sf"/>
</dbReference>
<evidence type="ECO:0000256" key="3">
    <source>
        <dbReference type="SAM" id="MobiDB-lite"/>
    </source>
</evidence>
<sequence>MSRKRAALAAAVAVVAGLVAWVPGATGAQQDGFETTMVDVAVRDGVTLRTMVMEPRAAGPHPLAVLISAWGGGVTQNIMPAKKLAEKGYTVLSYGTRGFGESGGEVQVAGQADIDDVSDVIDWGLANTASDPARVGVAGVSYGAGIGVLASGNDPRIKAVVSMSGWSDLVRSLSTNDTRHQLTALVLHLSGKMNGRLSPEADKMLASIYDPKLTPEMDAAVKAWAQPRSPVNHIAEINRNKPAALFLQTWSETVFEPGQIADLYTALTGPKRMELLPGDHAATESGGLLGLPSGVWDSVDRWFDAYVAGTDTSIAAEPPVQVYPRPGTQKPEGRRDWASAQGQASSKLFLGPKPGGFLAGNAQLGATPPAAEFTTQVNNNRDTVANGGIPLVTYTLEALSGNPPTAMLQLFDQGSGAIWYGPKAATTQKVRGDITAHLTVVPPKAQGTVVAYVYDVDQLGTGKLINYVPYTWNGKTPGQALPLDLVFTPTAYDVAAGHRLAFAVDTKDALFIDKNTDGGKIGFRSSPADPSWIDVPLAR</sequence>
<feature type="chain" id="PRO_5012841945" description="Xaa-Pro dipeptidyl-peptidase C-terminal domain-containing protein" evidence="4">
    <location>
        <begin position="28"/>
        <end position="539"/>
    </location>
</feature>
<dbReference type="AlphaFoldDB" id="A0A1Q9LIB5"/>
<dbReference type="SUPFAM" id="SSF49785">
    <property type="entry name" value="Galactose-binding domain-like"/>
    <property type="match status" value="1"/>
</dbReference>
<organism evidence="6 7">
    <name type="scientific">Actinokineospora bangkokensis</name>
    <dbReference type="NCBI Taxonomy" id="1193682"/>
    <lineage>
        <taxon>Bacteria</taxon>
        <taxon>Bacillati</taxon>
        <taxon>Actinomycetota</taxon>
        <taxon>Actinomycetes</taxon>
        <taxon>Pseudonocardiales</taxon>
        <taxon>Pseudonocardiaceae</taxon>
        <taxon>Actinokineospora</taxon>
    </lineage>
</organism>
<dbReference type="GO" id="GO:0052689">
    <property type="term" value="F:carboxylic ester hydrolase activity"/>
    <property type="evidence" value="ECO:0007669"/>
    <property type="project" value="UniProtKB-ARBA"/>
</dbReference>
<dbReference type="EMBL" id="MKQR01000019">
    <property type="protein sequence ID" value="OLR91750.1"/>
    <property type="molecule type" value="Genomic_DNA"/>
</dbReference>
<proteinExistence type="inferred from homology"/>
<dbReference type="OrthoDB" id="3276960at2"/>
<evidence type="ECO:0000313" key="6">
    <source>
        <dbReference type="EMBL" id="OLR91750.1"/>
    </source>
</evidence>
<evidence type="ECO:0000256" key="1">
    <source>
        <dbReference type="ARBA" id="ARBA00008645"/>
    </source>
</evidence>
<dbReference type="SMART" id="SM00939">
    <property type="entry name" value="PepX_C"/>
    <property type="match status" value="1"/>
</dbReference>
<evidence type="ECO:0000313" key="7">
    <source>
        <dbReference type="Proteomes" id="UP000186040"/>
    </source>
</evidence>
<dbReference type="GO" id="GO:0008239">
    <property type="term" value="F:dipeptidyl-peptidase activity"/>
    <property type="evidence" value="ECO:0007669"/>
    <property type="project" value="InterPro"/>
</dbReference>
<dbReference type="InterPro" id="IPR013736">
    <property type="entry name" value="Xaa-Pro_dipept_C"/>
</dbReference>
<comment type="similarity">
    <text evidence="1">Belongs to the AB hydrolase superfamily.</text>
</comment>
<gene>
    <name evidence="6" type="ORF">BJP25_24805</name>
</gene>
<evidence type="ECO:0000256" key="4">
    <source>
        <dbReference type="SAM" id="SignalP"/>
    </source>
</evidence>
<dbReference type="Proteomes" id="UP000186040">
    <property type="component" value="Unassembled WGS sequence"/>
</dbReference>
<keyword evidence="2" id="KW-0378">Hydrolase</keyword>
<reference evidence="6 7" key="1">
    <citation type="submission" date="2016-10" db="EMBL/GenBank/DDBJ databases">
        <title>The Draft Genome Sequence of Actinokineospora bangkokensis 44EHWT reveals the biosynthetic pathway of antifungal compounds Thailandins with unusual extender unit butylmalonyl-CoA.</title>
        <authorList>
            <person name="Greule A."/>
            <person name="Intra B."/>
            <person name="Flemming S."/>
            <person name="Rommel M.G."/>
            <person name="Panbangred W."/>
            <person name="Bechthold A."/>
        </authorList>
    </citation>
    <scope>NUCLEOTIDE SEQUENCE [LARGE SCALE GENOMIC DNA]</scope>
    <source>
        <strain evidence="6 7">44EHW</strain>
    </source>
</reference>
<dbReference type="SUPFAM" id="SSF53474">
    <property type="entry name" value="alpha/beta-Hydrolases"/>
    <property type="match status" value="1"/>
</dbReference>
<dbReference type="Gene3D" id="3.40.50.1820">
    <property type="entry name" value="alpha/beta hydrolase"/>
    <property type="match status" value="1"/>
</dbReference>
<feature type="region of interest" description="Disordered" evidence="3">
    <location>
        <begin position="318"/>
        <end position="342"/>
    </location>
</feature>
<accession>A0A1Q9LIB5</accession>
<dbReference type="Pfam" id="PF08530">
    <property type="entry name" value="PepX_C"/>
    <property type="match status" value="1"/>
</dbReference>
<protein>
    <recommendedName>
        <fullName evidence="5">Xaa-Pro dipeptidyl-peptidase C-terminal domain-containing protein</fullName>
    </recommendedName>
</protein>
<dbReference type="PANTHER" id="PTHR22946">
    <property type="entry name" value="DIENELACTONE HYDROLASE DOMAIN-CONTAINING PROTEIN-RELATED"/>
    <property type="match status" value="1"/>
</dbReference>
<dbReference type="PANTHER" id="PTHR22946:SF9">
    <property type="entry name" value="POLYKETIDE TRANSFERASE AF380"/>
    <property type="match status" value="1"/>
</dbReference>
<dbReference type="RefSeq" id="WP_075976468.1">
    <property type="nucleotide sequence ID" value="NZ_MKQR01000019.1"/>
</dbReference>
<dbReference type="InterPro" id="IPR000383">
    <property type="entry name" value="Xaa-Pro-like_dom"/>
</dbReference>
<evidence type="ECO:0000256" key="2">
    <source>
        <dbReference type="ARBA" id="ARBA00022801"/>
    </source>
</evidence>
<dbReference type="InterPro" id="IPR050261">
    <property type="entry name" value="FrsA_esterase"/>
</dbReference>
<dbReference type="STRING" id="1193682.BJP25_24805"/>
<dbReference type="Gene3D" id="2.60.120.260">
    <property type="entry name" value="Galactose-binding domain-like"/>
    <property type="match status" value="1"/>
</dbReference>
<feature type="signal peptide" evidence="4">
    <location>
        <begin position="1"/>
        <end position="27"/>
    </location>
</feature>
<feature type="domain" description="Xaa-Pro dipeptidyl-peptidase C-terminal" evidence="5">
    <location>
        <begin position="300"/>
        <end position="533"/>
    </location>
</feature>
<keyword evidence="7" id="KW-1185">Reference proteome</keyword>
<keyword evidence="4" id="KW-0732">Signal</keyword>
<evidence type="ECO:0000259" key="5">
    <source>
        <dbReference type="SMART" id="SM00939"/>
    </source>
</evidence>
<dbReference type="Pfam" id="PF02129">
    <property type="entry name" value="Peptidase_S15"/>
    <property type="match status" value="1"/>
</dbReference>